<organism evidence="2 3">
    <name type="scientific">Mesorhabditis spiculigera</name>
    <dbReference type="NCBI Taxonomy" id="96644"/>
    <lineage>
        <taxon>Eukaryota</taxon>
        <taxon>Metazoa</taxon>
        <taxon>Ecdysozoa</taxon>
        <taxon>Nematoda</taxon>
        <taxon>Chromadorea</taxon>
        <taxon>Rhabditida</taxon>
        <taxon>Rhabditina</taxon>
        <taxon>Rhabditomorpha</taxon>
        <taxon>Rhabditoidea</taxon>
        <taxon>Rhabditidae</taxon>
        <taxon>Mesorhabditinae</taxon>
        <taxon>Mesorhabditis</taxon>
    </lineage>
</organism>
<evidence type="ECO:0000313" key="2">
    <source>
        <dbReference type="EMBL" id="CAJ0569909.1"/>
    </source>
</evidence>
<keyword evidence="3" id="KW-1185">Reference proteome</keyword>
<feature type="transmembrane region" description="Helical" evidence="1">
    <location>
        <begin position="25"/>
        <end position="46"/>
    </location>
</feature>
<dbReference type="AlphaFoldDB" id="A0AA36CIW9"/>
<sequence length="249" mass="27641">MCCSLLRCFLGCSNCTSIISHSIIFFTLLVGLIVVNSIGAPCSCVLRDYPKELLSRNKGYQEMMHKLVGDPEQYNDRCTQWKLMASAQQKKDAADHLDPVTISRLSESDLLQTTATCLAANKWWVMVLLLGCLAVIILASSLSCIGLNRETQYGWQIPAIIITGMYFVASVYLLYSASSVTSDLGPYRWTSIATAYHPISYAIYLESHPRVPSRLAERTLEGIYATGLLVHINISRAAQMITARLPDHI</sequence>
<keyword evidence="1" id="KW-1133">Transmembrane helix</keyword>
<protein>
    <submittedName>
        <fullName evidence="2">Uncharacterized protein</fullName>
    </submittedName>
</protein>
<feature type="non-terminal residue" evidence="2">
    <location>
        <position position="249"/>
    </location>
</feature>
<keyword evidence="1" id="KW-0812">Transmembrane</keyword>
<reference evidence="2" key="1">
    <citation type="submission" date="2023-06" db="EMBL/GenBank/DDBJ databases">
        <authorList>
            <person name="Delattre M."/>
        </authorList>
    </citation>
    <scope>NUCLEOTIDE SEQUENCE</scope>
    <source>
        <strain evidence="2">AF72</strain>
    </source>
</reference>
<dbReference type="EMBL" id="CATQJA010002190">
    <property type="protein sequence ID" value="CAJ0569909.1"/>
    <property type="molecule type" value="Genomic_DNA"/>
</dbReference>
<evidence type="ECO:0000313" key="3">
    <source>
        <dbReference type="Proteomes" id="UP001177023"/>
    </source>
</evidence>
<proteinExistence type="predicted"/>
<keyword evidence="1" id="KW-0472">Membrane</keyword>
<dbReference type="Proteomes" id="UP001177023">
    <property type="component" value="Unassembled WGS sequence"/>
</dbReference>
<gene>
    <name evidence="2" type="ORF">MSPICULIGERA_LOCUS8364</name>
</gene>
<evidence type="ECO:0000256" key="1">
    <source>
        <dbReference type="SAM" id="Phobius"/>
    </source>
</evidence>
<name>A0AA36CIW9_9BILA</name>
<feature type="transmembrane region" description="Helical" evidence="1">
    <location>
        <begin position="155"/>
        <end position="175"/>
    </location>
</feature>
<accession>A0AA36CIW9</accession>
<comment type="caution">
    <text evidence="2">The sequence shown here is derived from an EMBL/GenBank/DDBJ whole genome shotgun (WGS) entry which is preliminary data.</text>
</comment>
<feature type="transmembrane region" description="Helical" evidence="1">
    <location>
        <begin position="123"/>
        <end position="143"/>
    </location>
</feature>